<proteinExistence type="inferred from homology"/>
<dbReference type="Pfam" id="PF01063">
    <property type="entry name" value="Aminotran_4"/>
    <property type="match status" value="1"/>
</dbReference>
<gene>
    <name evidence="2" type="primary">dat</name>
    <name evidence="2" type="ORF">Enr8_46880</name>
</gene>
<dbReference type="PANTHER" id="PTHR42743">
    <property type="entry name" value="AMINO-ACID AMINOTRANSFERASE"/>
    <property type="match status" value="1"/>
</dbReference>
<dbReference type="InterPro" id="IPR043132">
    <property type="entry name" value="BCAT-like_C"/>
</dbReference>
<evidence type="ECO:0000313" key="3">
    <source>
        <dbReference type="Proteomes" id="UP000318878"/>
    </source>
</evidence>
<reference evidence="2 3" key="1">
    <citation type="submission" date="2019-02" db="EMBL/GenBank/DDBJ databases">
        <title>Deep-cultivation of Planctomycetes and their phenomic and genomic characterization uncovers novel biology.</title>
        <authorList>
            <person name="Wiegand S."/>
            <person name="Jogler M."/>
            <person name="Boedeker C."/>
            <person name="Pinto D."/>
            <person name="Vollmers J."/>
            <person name="Rivas-Marin E."/>
            <person name="Kohn T."/>
            <person name="Peeters S.H."/>
            <person name="Heuer A."/>
            <person name="Rast P."/>
            <person name="Oberbeckmann S."/>
            <person name="Bunk B."/>
            <person name="Jeske O."/>
            <person name="Meyerdierks A."/>
            <person name="Storesund J.E."/>
            <person name="Kallscheuer N."/>
            <person name="Luecker S."/>
            <person name="Lage O.M."/>
            <person name="Pohl T."/>
            <person name="Merkel B.J."/>
            <person name="Hornburger P."/>
            <person name="Mueller R.-W."/>
            <person name="Bruemmer F."/>
            <person name="Labrenz M."/>
            <person name="Spormann A.M."/>
            <person name="Op Den Camp H."/>
            <person name="Overmann J."/>
            <person name="Amann R."/>
            <person name="Jetten M.S.M."/>
            <person name="Mascher T."/>
            <person name="Medema M.H."/>
            <person name="Devos D.P."/>
            <person name="Kaster A.-K."/>
            <person name="Ovreas L."/>
            <person name="Rohde M."/>
            <person name="Galperin M.Y."/>
            <person name="Jogler C."/>
        </authorList>
    </citation>
    <scope>NUCLEOTIDE SEQUENCE [LARGE SCALE GENOMIC DNA]</scope>
    <source>
        <strain evidence="2 3">Enr8</strain>
    </source>
</reference>
<dbReference type="InterPro" id="IPR001544">
    <property type="entry name" value="Aminotrans_IV"/>
</dbReference>
<dbReference type="RefSeq" id="WP_146436267.1">
    <property type="nucleotide sequence ID" value="NZ_SJPF01000006.1"/>
</dbReference>
<dbReference type="Gene3D" id="3.20.10.10">
    <property type="entry name" value="D-amino Acid Aminotransferase, subunit A, domain 2"/>
    <property type="match status" value="1"/>
</dbReference>
<dbReference type="EMBL" id="SJPF01000006">
    <property type="protein sequence ID" value="TWT30031.1"/>
    <property type="molecule type" value="Genomic_DNA"/>
</dbReference>
<dbReference type="GO" id="GO:0046394">
    <property type="term" value="P:carboxylic acid biosynthetic process"/>
    <property type="evidence" value="ECO:0007669"/>
    <property type="project" value="UniProtKB-ARBA"/>
</dbReference>
<keyword evidence="2" id="KW-0032">Aminotransferase</keyword>
<dbReference type="Proteomes" id="UP000318878">
    <property type="component" value="Unassembled WGS sequence"/>
</dbReference>
<organism evidence="2 3">
    <name type="scientific">Blastopirellula retiformator</name>
    <dbReference type="NCBI Taxonomy" id="2527970"/>
    <lineage>
        <taxon>Bacteria</taxon>
        <taxon>Pseudomonadati</taxon>
        <taxon>Planctomycetota</taxon>
        <taxon>Planctomycetia</taxon>
        <taxon>Pirellulales</taxon>
        <taxon>Pirellulaceae</taxon>
        <taxon>Blastopirellula</taxon>
    </lineage>
</organism>
<evidence type="ECO:0000313" key="2">
    <source>
        <dbReference type="EMBL" id="TWT30031.1"/>
    </source>
</evidence>
<dbReference type="Gene3D" id="3.30.470.10">
    <property type="match status" value="1"/>
</dbReference>
<comment type="caution">
    <text evidence="2">The sequence shown here is derived from an EMBL/GenBank/DDBJ whole genome shotgun (WGS) entry which is preliminary data.</text>
</comment>
<keyword evidence="3" id="KW-1185">Reference proteome</keyword>
<dbReference type="SUPFAM" id="SSF56752">
    <property type="entry name" value="D-aminoacid aminotransferase-like PLP-dependent enzymes"/>
    <property type="match status" value="1"/>
</dbReference>
<evidence type="ECO:0000256" key="1">
    <source>
        <dbReference type="ARBA" id="ARBA00009320"/>
    </source>
</evidence>
<comment type="similarity">
    <text evidence="1">Belongs to the class-IV pyridoxal-phosphate-dependent aminotransferase family.</text>
</comment>
<sequence length="305" mass="33197">MTSPIAFHTGRWIPQAELSIPIDDVGFVMGTTVVEQLRTFGGKIFRLEQHLARLRDSLAIMGLQIPFSDADLSQAVQEIIAHNHPLLTPGDDLGVAIFITPGSMEHPGQQPLVCIHTRPVAFNAFAGKFTSCQALVVPPTRQTPVECWPRQLKVRSRVHYYLADLEARKIEPNARAVLLDLDGHVMEATTANLVAHFAGEGLVAPPRELVLPGISIAALEDLAKRLAIPFQHRLMTPDDVAQADEILLTSTSPCVLPCHRWNGQQVGSGGPGPIFERLITAWSESVGLDIRDQAAKFAVRDGAAV</sequence>
<keyword evidence="2" id="KW-0808">Transferase</keyword>
<protein>
    <submittedName>
        <fullName evidence="2">D-alanine aminotransferase</fullName>
        <ecNumber evidence="2">2.6.1.21</ecNumber>
    </submittedName>
</protein>
<dbReference type="InterPro" id="IPR043131">
    <property type="entry name" value="BCAT-like_N"/>
</dbReference>
<name>A0A5C5UUI1_9BACT</name>
<dbReference type="AlphaFoldDB" id="A0A5C5UUI1"/>
<dbReference type="InterPro" id="IPR036038">
    <property type="entry name" value="Aminotransferase-like"/>
</dbReference>
<dbReference type="GO" id="GO:0047810">
    <property type="term" value="F:D-alanine-2-oxoglutarate aminotransferase activity"/>
    <property type="evidence" value="ECO:0007669"/>
    <property type="project" value="UniProtKB-EC"/>
</dbReference>
<dbReference type="InterPro" id="IPR050571">
    <property type="entry name" value="Class-IV_PLP-Dep_Aminotrnsfr"/>
</dbReference>
<dbReference type="PANTHER" id="PTHR42743:SF4">
    <property type="entry name" value="BRANCHED-CHAIN-AMINO-ACID AMINOTRANSFERASE-RELATED"/>
    <property type="match status" value="1"/>
</dbReference>
<dbReference type="OrthoDB" id="9805628at2"/>
<accession>A0A5C5UUI1</accession>
<dbReference type="EC" id="2.6.1.21" evidence="2"/>